<name>A0A6J0UKK6_9SAUR</name>
<reference evidence="9" key="1">
    <citation type="submission" date="2025-05" db="UniProtKB">
        <authorList>
            <consortium name="RefSeq"/>
        </authorList>
    </citation>
    <scope>NUCLEOTIDE SEQUENCE [LARGE SCALE GENOMIC DNA]</scope>
</reference>
<evidence type="ECO:0000256" key="5">
    <source>
        <dbReference type="ARBA" id="ARBA00023157"/>
    </source>
</evidence>
<dbReference type="Pfam" id="PF00089">
    <property type="entry name" value="Trypsin"/>
    <property type="match status" value="1"/>
</dbReference>
<dbReference type="InterPro" id="IPR001314">
    <property type="entry name" value="Peptidase_S1A"/>
</dbReference>
<dbReference type="Gene3D" id="2.40.10.10">
    <property type="entry name" value="Trypsin-like serine proteases"/>
    <property type="match status" value="2"/>
</dbReference>
<reference evidence="10" key="2">
    <citation type="submission" date="2025-08" db="UniProtKB">
        <authorList>
            <consortium name="RefSeq"/>
        </authorList>
    </citation>
    <scope>IDENTIFICATION</scope>
</reference>
<evidence type="ECO:0000256" key="7">
    <source>
        <dbReference type="SAM" id="SignalP"/>
    </source>
</evidence>
<dbReference type="PROSITE" id="PS00135">
    <property type="entry name" value="TRYPSIN_SER"/>
    <property type="match status" value="1"/>
</dbReference>
<dbReference type="SMART" id="SM00020">
    <property type="entry name" value="Tryp_SPc"/>
    <property type="match status" value="1"/>
</dbReference>
<dbReference type="InterPro" id="IPR018114">
    <property type="entry name" value="TRYPSIN_HIS"/>
</dbReference>
<keyword evidence="3 6" id="KW-0378">Hydrolase</keyword>
<dbReference type="InterPro" id="IPR043504">
    <property type="entry name" value="Peptidase_S1_PA_chymotrypsin"/>
</dbReference>
<evidence type="ECO:0000259" key="8">
    <source>
        <dbReference type="PROSITE" id="PS50240"/>
    </source>
</evidence>
<dbReference type="PROSITE" id="PS00134">
    <property type="entry name" value="TRYPSIN_HIS"/>
    <property type="match status" value="1"/>
</dbReference>
<dbReference type="InterPro" id="IPR009003">
    <property type="entry name" value="Peptidase_S1_PA"/>
</dbReference>
<evidence type="ECO:0000256" key="2">
    <source>
        <dbReference type="ARBA" id="ARBA00022670"/>
    </source>
</evidence>
<comment type="similarity">
    <text evidence="1">Belongs to the peptidase S1 family. Snake venom subfamily.</text>
</comment>
<keyword evidence="5" id="KW-1015">Disulfide bond</keyword>
<keyword evidence="9" id="KW-1185">Reference proteome</keyword>
<feature type="signal peptide" evidence="7">
    <location>
        <begin position="1"/>
        <end position="24"/>
    </location>
</feature>
<dbReference type="GeneID" id="110085407"/>
<keyword evidence="7" id="KW-0732">Signal</keyword>
<dbReference type="PANTHER" id="PTHR24271:SF69">
    <property type="entry name" value="GRANZYME A"/>
    <property type="match status" value="1"/>
</dbReference>
<evidence type="ECO:0000313" key="9">
    <source>
        <dbReference type="Proteomes" id="UP001652642"/>
    </source>
</evidence>
<evidence type="ECO:0000256" key="6">
    <source>
        <dbReference type="RuleBase" id="RU363034"/>
    </source>
</evidence>
<dbReference type="Proteomes" id="UP001652642">
    <property type="component" value="Chromosome 2"/>
</dbReference>
<dbReference type="AlphaFoldDB" id="A0A6J0UKK6"/>
<keyword evidence="2 6" id="KW-0645">Protease</keyword>
<dbReference type="InterPro" id="IPR001254">
    <property type="entry name" value="Trypsin_dom"/>
</dbReference>
<feature type="chain" id="PRO_5045391286" evidence="7">
    <location>
        <begin position="25"/>
        <end position="259"/>
    </location>
</feature>
<evidence type="ECO:0000256" key="1">
    <source>
        <dbReference type="ARBA" id="ARBA00009228"/>
    </source>
</evidence>
<organism evidence="9 10">
    <name type="scientific">Pogona vitticeps</name>
    <name type="common">central bearded dragon</name>
    <dbReference type="NCBI Taxonomy" id="103695"/>
    <lineage>
        <taxon>Eukaryota</taxon>
        <taxon>Metazoa</taxon>
        <taxon>Chordata</taxon>
        <taxon>Craniata</taxon>
        <taxon>Vertebrata</taxon>
        <taxon>Euteleostomi</taxon>
        <taxon>Lepidosauria</taxon>
        <taxon>Squamata</taxon>
        <taxon>Bifurcata</taxon>
        <taxon>Unidentata</taxon>
        <taxon>Episquamata</taxon>
        <taxon>Toxicofera</taxon>
        <taxon>Iguania</taxon>
        <taxon>Acrodonta</taxon>
        <taxon>Agamidae</taxon>
        <taxon>Amphibolurinae</taxon>
        <taxon>Pogona</taxon>
    </lineage>
</organism>
<evidence type="ECO:0000256" key="3">
    <source>
        <dbReference type="ARBA" id="ARBA00022801"/>
    </source>
</evidence>
<dbReference type="InParanoid" id="A0A6J0UKK6"/>
<protein>
    <submittedName>
        <fullName evidence="10">Granzyme A-like</fullName>
    </submittedName>
</protein>
<dbReference type="RefSeq" id="XP_020661232.2">
    <property type="nucleotide sequence ID" value="XM_020805573.2"/>
</dbReference>
<dbReference type="GO" id="GO:0005576">
    <property type="term" value="C:extracellular region"/>
    <property type="evidence" value="ECO:0007669"/>
    <property type="project" value="UniProtKB-ARBA"/>
</dbReference>
<proteinExistence type="inferred from homology"/>
<feature type="domain" description="Peptidase S1" evidence="8">
    <location>
        <begin position="27"/>
        <end position="256"/>
    </location>
</feature>
<gene>
    <name evidence="10" type="primary">LOC110085407</name>
</gene>
<dbReference type="GO" id="GO:0004252">
    <property type="term" value="F:serine-type endopeptidase activity"/>
    <property type="evidence" value="ECO:0007669"/>
    <property type="project" value="InterPro"/>
</dbReference>
<evidence type="ECO:0000256" key="4">
    <source>
        <dbReference type="ARBA" id="ARBA00022825"/>
    </source>
</evidence>
<evidence type="ECO:0000313" key="10">
    <source>
        <dbReference type="RefSeq" id="XP_020661232.2"/>
    </source>
</evidence>
<sequence length="259" mass="28284">MMGLLVGSWLSVAIFLLRIPRDQGADIIGGKESIPHSRPFMALIQGKAMCGGTLIKPNWVLTAAHCNLGENPKVTLGAHSLKKAEPSKQIFTVAKRIPYPCFDEQAKENDLMLLQLNRAAKINSNVSPVKLAQTFDDLKAGTECLVAGWGVVDNKQKKPADTLREVNVTVIERHICNDKKHYNFQPIVTMNMVCAGSKKGGKDTCAGDSGGPLICNGQQRGIVSFGKLLKCADRHFPGVYTRLTKNFLNWIKKTIGGDL</sequence>
<dbReference type="OrthoDB" id="6755574at2759"/>
<keyword evidence="4 6" id="KW-0720">Serine protease</keyword>
<accession>A0A6J0UKK6</accession>
<dbReference type="PROSITE" id="PS50240">
    <property type="entry name" value="TRYPSIN_DOM"/>
    <property type="match status" value="1"/>
</dbReference>
<dbReference type="SUPFAM" id="SSF50494">
    <property type="entry name" value="Trypsin-like serine proteases"/>
    <property type="match status" value="1"/>
</dbReference>
<dbReference type="KEGG" id="pvt:110085407"/>
<dbReference type="GO" id="GO:0006508">
    <property type="term" value="P:proteolysis"/>
    <property type="evidence" value="ECO:0007669"/>
    <property type="project" value="UniProtKB-KW"/>
</dbReference>
<dbReference type="PRINTS" id="PR00722">
    <property type="entry name" value="CHYMOTRYPSIN"/>
</dbReference>
<dbReference type="PANTHER" id="PTHR24271">
    <property type="entry name" value="KALLIKREIN-RELATED"/>
    <property type="match status" value="1"/>
</dbReference>
<dbReference type="CDD" id="cd00190">
    <property type="entry name" value="Tryp_SPc"/>
    <property type="match status" value="1"/>
</dbReference>
<dbReference type="InterPro" id="IPR033116">
    <property type="entry name" value="TRYPSIN_SER"/>
</dbReference>
<dbReference type="GO" id="GO:0035821">
    <property type="term" value="P:modulation of process of another organism"/>
    <property type="evidence" value="ECO:0007669"/>
    <property type="project" value="UniProtKB-ARBA"/>
</dbReference>